<dbReference type="AlphaFoldDB" id="N1QHH2"/>
<dbReference type="RefSeq" id="XP_016757585.1">
    <property type="nucleotide sequence ID" value="XM_016901592.1"/>
</dbReference>
<reference evidence="2 3" key="1">
    <citation type="journal article" date="2012" name="PLoS Pathog.">
        <title>Diverse lifestyles and strategies of plant pathogenesis encoded in the genomes of eighteen Dothideomycetes fungi.</title>
        <authorList>
            <person name="Ohm R.A."/>
            <person name="Feau N."/>
            <person name="Henrissat B."/>
            <person name="Schoch C.L."/>
            <person name="Horwitz B.A."/>
            <person name="Barry K.W."/>
            <person name="Condon B.J."/>
            <person name="Copeland A.C."/>
            <person name="Dhillon B."/>
            <person name="Glaser F."/>
            <person name="Hesse C.N."/>
            <person name="Kosti I."/>
            <person name="LaButti K."/>
            <person name="Lindquist E.A."/>
            <person name="Lucas S."/>
            <person name="Salamov A.A."/>
            <person name="Bradshaw R.E."/>
            <person name="Ciuffetti L."/>
            <person name="Hamelin R.C."/>
            <person name="Kema G.H.J."/>
            <person name="Lawrence C."/>
            <person name="Scott J.A."/>
            <person name="Spatafora J.W."/>
            <person name="Turgeon B.G."/>
            <person name="de Wit P.J.G.M."/>
            <person name="Zhong S."/>
            <person name="Goodwin S.B."/>
            <person name="Grigoriev I.V."/>
        </authorList>
    </citation>
    <scope>NUCLEOTIDE SEQUENCE [LARGE SCALE GENOMIC DNA]</scope>
    <source>
        <strain evidence="2 3">SO2202</strain>
    </source>
</reference>
<dbReference type="EMBL" id="KB456269">
    <property type="protein sequence ID" value="EMF09464.1"/>
    <property type="molecule type" value="Genomic_DNA"/>
</dbReference>
<feature type="region of interest" description="Disordered" evidence="1">
    <location>
        <begin position="235"/>
        <end position="304"/>
    </location>
</feature>
<organism evidence="2 3">
    <name type="scientific">Sphaerulina musiva (strain SO2202)</name>
    <name type="common">Poplar stem canker fungus</name>
    <name type="synonym">Septoria musiva</name>
    <dbReference type="NCBI Taxonomy" id="692275"/>
    <lineage>
        <taxon>Eukaryota</taxon>
        <taxon>Fungi</taxon>
        <taxon>Dikarya</taxon>
        <taxon>Ascomycota</taxon>
        <taxon>Pezizomycotina</taxon>
        <taxon>Dothideomycetes</taxon>
        <taxon>Dothideomycetidae</taxon>
        <taxon>Mycosphaerellales</taxon>
        <taxon>Mycosphaerellaceae</taxon>
        <taxon>Sphaerulina</taxon>
    </lineage>
</organism>
<gene>
    <name evidence="2" type="ORF">SEPMUDRAFT_120319</name>
</gene>
<dbReference type="GeneID" id="27898729"/>
<evidence type="ECO:0000313" key="3">
    <source>
        <dbReference type="Proteomes" id="UP000016931"/>
    </source>
</evidence>
<name>N1QHH2_SPHMS</name>
<keyword evidence="3" id="KW-1185">Reference proteome</keyword>
<feature type="compositionally biased region" description="Polar residues" evidence="1">
    <location>
        <begin position="241"/>
        <end position="251"/>
    </location>
</feature>
<evidence type="ECO:0000256" key="1">
    <source>
        <dbReference type="SAM" id="MobiDB-lite"/>
    </source>
</evidence>
<accession>N1QHH2</accession>
<dbReference type="Proteomes" id="UP000016931">
    <property type="component" value="Unassembled WGS sequence"/>
</dbReference>
<proteinExistence type="predicted"/>
<dbReference type="HOGENOM" id="CLU_698615_0_0_1"/>
<protein>
    <submittedName>
        <fullName evidence="2">Uncharacterized protein</fullName>
    </submittedName>
</protein>
<sequence>MAPFIMPADLNLEYPALHDQSTEMGANIALSQVQLQNFETQRIWETHHEPFSKSWWGTFCQQGACLFNQPPAFDLYHRRGRREAWHKRVIKTRKMDDYLSLVMDWSGHATSLLSLPPFVAITQRYVRFENMWPDANMDSIKLAEYRSPVELVPSSDEELDMTADESSLEFSYDDLFAFDRYYDEGVENDEQHRDDNAELGVAEGHHMTQMVDAEMMEAPILTPVLCHSSRGTDILEVPGVRSSSPTAQNREPPSCSRPVMADVDPHAAPTQNKLETFLPPAPTTRNLVSSQPDQQSNRTSTYTHALSGSHIASGTESAQSLQHGTLSEASEAQEGPLFCVPMLRQTSKCRAAKSKFHPLCEALLLTCENGDGATIDDRVIYREMLEHPGGILKGV</sequence>
<feature type="compositionally biased region" description="Polar residues" evidence="1">
    <location>
        <begin position="283"/>
        <end position="304"/>
    </location>
</feature>
<evidence type="ECO:0000313" key="2">
    <source>
        <dbReference type="EMBL" id="EMF09464.1"/>
    </source>
</evidence>